<dbReference type="EMBL" id="JAUQTB010000016">
    <property type="protein sequence ID" value="MDO7908410.1"/>
    <property type="molecule type" value="Genomic_DNA"/>
</dbReference>
<evidence type="ECO:0000313" key="4">
    <source>
        <dbReference type="Proteomes" id="UP001240171"/>
    </source>
</evidence>
<proteinExistence type="predicted"/>
<sequence>MNKVPVPGFRTGALWKKILASVFYVGVILTVIILILLKDNKISGKDNLVISLQGVLFLLFLVIIPYLFIFDIMGVRARTPLLRSSKPLRIIIGSVIAVILLVVGLGITTMFIDKLHSQEYLAEQKEIRIKKERIAALEKEKQAEAEKVRRQREVEAKQATDREIEKNAKETTAAEALKRKQDEQQKLLAIEKQKEEEKAKKEEEAEALAAKTNLEEETAAEEMKRAEQKLLEEQNKKIEEEQRIKKAKEKVLAESAENYKEGLEIYNLGGSVESIDYFKKVIPEDPNYINALGYIKAAERDEYSSGLEPYDYLVLKKNADKYKGIRTYFQGKITSIQEFKNKTFLILSTKQEEFGNWTNDVAVTYDGSMDAVEGDVITVTGEIEGKYSSNVQAILITLGINKINFNYTQGTNTELMPYFHAKYYNVNN</sequence>
<dbReference type="Proteomes" id="UP001240171">
    <property type="component" value="Unassembled WGS sequence"/>
</dbReference>
<feature type="transmembrane region" description="Helical" evidence="2">
    <location>
        <begin position="90"/>
        <end position="112"/>
    </location>
</feature>
<keyword evidence="2" id="KW-0812">Transmembrane</keyword>
<keyword evidence="4" id="KW-1185">Reference proteome</keyword>
<protein>
    <submittedName>
        <fullName evidence="3">Uncharacterized protein</fullName>
    </submittedName>
</protein>
<dbReference type="RefSeq" id="WP_305025630.1">
    <property type="nucleotide sequence ID" value="NZ_JAUQTB010000016.1"/>
</dbReference>
<feature type="transmembrane region" description="Helical" evidence="2">
    <location>
        <begin position="18"/>
        <end position="37"/>
    </location>
</feature>
<keyword evidence="2" id="KW-1133">Transmembrane helix</keyword>
<name>A0ABT9CHS1_9BACL</name>
<comment type="caution">
    <text evidence="3">The sequence shown here is derived from an EMBL/GenBank/DDBJ whole genome shotgun (WGS) entry which is preliminary data.</text>
</comment>
<feature type="region of interest" description="Disordered" evidence="1">
    <location>
        <begin position="195"/>
        <end position="226"/>
    </location>
</feature>
<reference evidence="3 4" key="1">
    <citation type="submission" date="2023-07" db="EMBL/GenBank/DDBJ databases">
        <title>Paenibacillus sp. JX-17 nov. isolated from soil.</title>
        <authorList>
            <person name="Wan Y."/>
            <person name="Liu B."/>
        </authorList>
    </citation>
    <scope>NUCLEOTIDE SEQUENCE [LARGE SCALE GENOMIC DNA]</scope>
    <source>
        <strain evidence="3 4">JX-17</strain>
    </source>
</reference>
<keyword evidence="2" id="KW-0472">Membrane</keyword>
<feature type="transmembrane region" description="Helical" evidence="2">
    <location>
        <begin position="49"/>
        <end position="70"/>
    </location>
</feature>
<gene>
    <name evidence="3" type="ORF">Q5741_18580</name>
</gene>
<evidence type="ECO:0000313" key="3">
    <source>
        <dbReference type="EMBL" id="MDO7908410.1"/>
    </source>
</evidence>
<accession>A0ABT9CHS1</accession>
<organism evidence="3 4">
    <name type="scientific">Paenibacillus lacisoli</name>
    <dbReference type="NCBI Taxonomy" id="3064525"/>
    <lineage>
        <taxon>Bacteria</taxon>
        <taxon>Bacillati</taxon>
        <taxon>Bacillota</taxon>
        <taxon>Bacilli</taxon>
        <taxon>Bacillales</taxon>
        <taxon>Paenibacillaceae</taxon>
        <taxon>Paenibacillus</taxon>
    </lineage>
</organism>
<evidence type="ECO:0000256" key="2">
    <source>
        <dbReference type="SAM" id="Phobius"/>
    </source>
</evidence>
<evidence type="ECO:0000256" key="1">
    <source>
        <dbReference type="SAM" id="MobiDB-lite"/>
    </source>
</evidence>